<dbReference type="Proteomes" id="UP000659061">
    <property type="component" value="Unassembled WGS sequence"/>
</dbReference>
<protein>
    <submittedName>
        <fullName evidence="2">Uncharacterized protein</fullName>
    </submittedName>
</protein>
<evidence type="ECO:0000313" key="4">
    <source>
        <dbReference type="Proteomes" id="UP000587211"/>
    </source>
</evidence>
<accession>A0A8I0FU46</accession>
<dbReference type="RefSeq" id="WP_179427436.1">
    <property type="nucleotide sequence ID" value="NZ_BAAAMP010000002.1"/>
</dbReference>
<evidence type="ECO:0000313" key="5">
    <source>
        <dbReference type="Proteomes" id="UP000659061"/>
    </source>
</evidence>
<name>A0A8I0FU46_9ACTN</name>
<dbReference type="EMBL" id="JACBZN010000001">
    <property type="protein sequence ID" value="NYI39631.1"/>
    <property type="molecule type" value="Genomic_DNA"/>
</dbReference>
<evidence type="ECO:0000313" key="2">
    <source>
        <dbReference type="EMBL" id="MBD1269713.1"/>
    </source>
</evidence>
<keyword evidence="1" id="KW-1133">Transmembrane helix</keyword>
<dbReference type="Proteomes" id="UP000587211">
    <property type="component" value="Unassembled WGS sequence"/>
</dbReference>
<feature type="transmembrane region" description="Helical" evidence="1">
    <location>
        <begin position="102"/>
        <end position="120"/>
    </location>
</feature>
<organism evidence="2 5">
    <name type="scientific">Aeromicrobium tamlense</name>
    <dbReference type="NCBI Taxonomy" id="375541"/>
    <lineage>
        <taxon>Bacteria</taxon>
        <taxon>Bacillati</taxon>
        <taxon>Actinomycetota</taxon>
        <taxon>Actinomycetes</taxon>
        <taxon>Propionibacteriales</taxon>
        <taxon>Nocardioidaceae</taxon>
        <taxon>Aeromicrobium</taxon>
    </lineage>
</organism>
<keyword evidence="4" id="KW-1185">Reference proteome</keyword>
<feature type="transmembrane region" description="Helical" evidence="1">
    <location>
        <begin position="21"/>
        <end position="42"/>
    </location>
</feature>
<feature type="transmembrane region" description="Helical" evidence="1">
    <location>
        <begin position="126"/>
        <end position="147"/>
    </location>
</feature>
<evidence type="ECO:0000256" key="1">
    <source>
        <dbReference type="SAM" id="Phobius"/>
    </source>
</evidence>
<dbReference type="AlphaFoldDB" id="A0A8I0FU46"/>
<keyword evidence="1" id="KW-0812">Transmembrane</keyword>
<reference evidence="3 4" key="1">
    <citation type="submission" date="2020-07" db="EMBL/GenBank/DDBJ databases">
        <title>Sequencing the genomes of 1000 actinobacteria strains.</title>
        <authorList>
            <person name="Klenk H.-P."/>
        </authorList>
    </citation>
    <scope>NUCLEOTIDE SEQUENCE [LARGE SCALE GENOMIC DNA]</scope>
    <source>
        <strain evidence="3 4">DSM 19087</strain>
    </source>
</reference>
<sequence length="153" mass="16460">MSEQVETRGYWGRARFGGGPGVLLGVCVAVALVVSGGVAAWALAALDGTRREEIVVFAVVALPWIFALTWVVLVDRTSLRDAVDRPDDTIEAQWLQRAQSGAFTDLLLVLGLTLVAGVIVDLDVSLRIGLIALTAFAMGDVVVRMLWLKRRDG</sequence>
<dbReference type="EMBL" id="JACWMT010000001">
    <property type="protein sequence ID" value="MBD1269713.1"/>
    <property type="molecule type" value="Genomic_DNA"/>
</dbReference>
<reference evidence="2" key="2">
    <citation type="submission" date="2020-09" db="EMBL/GenBank/DDBJ databases">
        <title>Novel species in genus Aeromicrobium.</title>
        <authorList>
            <person name="Zhang G."/>
        </authorList>
    </citation>
    <scope>NUCLEOTIDE SEQUENCE</scope>
    <source>
        <strain evidence="2">SSW1-57</strain>
    </source>
</reference>
<evidence type="ECO:0000313" key="3">
    <source>
        <dbReference type="EMBL" id="NYI39631.1"/>
    </source>
</evidence>
<keyword evidence="1" id="KW-0472">Membrane</keyword>
<feature type="transmembrane region" description="Helical" evidence="1">
    <location>
        <begin position="54"/>
        <end position="73"/>
    </location>
</feature>
<gene>
    <name evidence="3" type="ORF">BJ975_003006</name>
    <name evidence="2" type="ORF">IDH50_05700</name>
</gene>
<comment type="caution">
    <text evidence="2">The sequence shown here is derived from an EMBL/GenBank/DDBJ whole genome shotgun (WGS) entry which is preliminary data.</text>
</comment>
<proteinExistence type="predicted"/>